<dbReference type="InterPro" id="IPR044880">
    <property type="entry name" value="NCX_ion-bd_dom_sf"/>
</dbReference>
<feature type="transmembrane region" description="Helical" evidence="5">
    <location>
        <begin position="277"/>
        <end position="299"/>
    </location>
</feature>
<dbReference type="GO" id="GO:0006874">
    <property type="term" value="P:intracellular calcium ion homeostasis"/>
    <property type="evidence" value="ECO:0007669"/>
    <property type="project" value="TreeGrafter"/>
</dbReference>
<evidence type="ECO:0000256" key="1">
    <source>
        <dbReference type="ARBA" id="ARBA00004141"/>
    </source>
</evidence>
<feature type="domain" description="Sodium/calcium exchanger membrane region" evidence="6">
    <location>
        <begin position="177"/>
        <end position="318"/>
    </location>
</feature>
<keyword evidence="8" id="KW-1185">Reference proteome</keyword>
<dbReference type="InterPro" id="IPR004481">
    <property type="entry name" value="K/Na/Ca-exchanger"/>
</dbReference>
<feature type="transmembrane region" description="Helical" evidence="5">
    <location>
        <begin position="305"/>
        <end position="324"/>
    </location>
</feature>
<evidence type="ECO:0000256" key="4">
    <source>
        <dbReference type="ARBA" id="ARBA00023136"/>
    </source>
</evidence>
<evidence type="ECO:0000256" key="5">
    <source>
        <dbReference type="SAM" id="Phobius"/>
    </source>
</evidence>
<dbReference type="EMBL" id="CP036264">
    <property type="protein sequence ID" value="QEF98337.1"/>
    <property type="molecule type" value="Genomic_DNA"/>
</dbReference>
<evidence type="ECO:0000313" key="7">
    <source>
        <dbReference type="EMBL" id="QEF98337.1"/>
    </source>
</evidence>
<reference evidence="7 8" key="1">
    <citation type="submission" date="2019-02" db="EMBL/GenBank/DDBJ databases">
        <title>Planctomycetal bacteria perform biofilm scaping via a novel small molecule.</title>
        <authorList>
            <person name="Jeske O."/>
            <person name="Boedeker C."/>
            <person name="Wiegand S."/>
            <person name="Breitling P."/>
            <person name="Kallscheuer N."/>
            <person name="Jogler M."/>
            <person name="Rohde M."/>
            <person name="Petersen J."/>
            <person name="Medema M.H."/>
            <person name="Surup F."/>
            <person name="Jogler C."/>
        </authorList>
    </citation>
    <scope>NUCLEOTIDE SEQUENCE [LARGE SCALE GENOMIC DNA]</scope>
    <source>
        <strain evidence="7 8">Mal15</strain>
    </source>
</reference>
<evidence type="ECO:0000256" key="3">
    <source>
        <dbReference type="ARBA" id="ARBA00022989"/>
    </source>
</evidence>
<dbReference type="AlphaFoldDB" id="A0A5B9MGX9"/>
<keyword evidence="3 5" id="KW-1133">Transmembrane helix</keyword>
<dbReference type="GO" id="GO:0008273">
    <property type="term" value="F:calcium, potassium:sodium antiporter activity"/>
    <property type="evidence" value="ECO:0007669"/>
    <property type="project" value="TreeGrafter"/>
</dbReference>
<dbReference type="InterPro" id="IPR004837">
    <property type="entry name" value="NaCa_Exmemb"/>
</dbReference>
<dbReference type="PANTHER" id="PTHR10846">
    <property type="entry name" value="SODIUM/POTASSIUM/CALCIUM EXCHANGER"/>
    <property type="match status" value="1"/>
</dbReference>
<accession>A0A5B9MGX9</accession>
<feature type="transmembrane region" description="Helical" evidence="5">
    <location>
        <begin position="240"/>
        <end position="265"/>
    </location>
</feature>
<dbReference type="GO" id="GO:0005886">
    <property type="term" value="C:plasma membrane"/>
    <property type="evidence" value="ECO:0007669"/>
    <property type="project" value="TreeGrafter"/>
</dbReference>
<comment type="subcellular location">
    <subcellularLocation>
        <location evidence="1">Membrane</location>
        <topology evidence="1">Multi-pass membrane protein</topology>
    </subcellularLocation>
</comment>
<keyword evidence="4 5" id="KW-0472">Membrane</keyword>
<dbReference type="PANTHER" id="PTHR10846:SF8">
    <property type="entry name" value="INNER MEMBRANE PROTEIN YRBG"/>
    <property type="match status" value="1"/>
</dbReference>
<feature type="transmembrane region" description="Helical" evidence="5">
    <location>
        <begin position="100"/>
        <end position="120"/>
    </location>
</feature>
<organism evidence="7 8">
    <name type="scientific">Stieleria maiorica</name>
    <dbReference type="NCBI Taxonomy" id="2795974"/>
    <lineage>
        <taxon>Bacteria</taxon>
        <taxon>Pseudomonadati</taxon>
        <taxon>Planctomycetota</taxon>
        <taxon>Planctomycetia</taxon>
        <taxon>Pirellulales</taxon>
        <taxon>Pirellulaceae</taxon>
        <taxon>Stieleria</taxon>
    </lineage>
</organism>
<name>A0A5B9MGX9_9BACT</name>
<dbReference type="KEGG" id="smam:Mal15_23890"/>
<feature type="transmembrane region" description="Helical" evidence="5">
    <location>
        <begin position="331"/>
        <end position="355"/>
    </location>
</feature>
<dbReference type="NCBIfam" id="TIGR00367">
    <property type="entry name" value="calcium/sodium antiporter"/>
    <property type="match status" value="1"/>
</dbReference>
<dbReference type="Proteomes" id="UP000321353">
    <property type="component" value="Chromosome"/>
</dbReference>
<evidence type="ECO:0000313" key="8">
    <source>
        <dbReference type="Proteomes" id="UP000321353"/>
    </source>
</evidence>
<evidence type="ECO:0000259" key="6">
    <source>
        <dbReference type="Pfam" id="PF01699"/>
    </source>
</evidence>
<feature type="transmembrane region" description="Helical" evidence="5">
    <location>
        <begin position="210"/>
        <end position="234"/>
    </location>
</feature>
<feature type="transmembrane region" description="Helical" evidence="5">
    <location>
        <begin position="69"/>
        <end position="94"/>
    </location>
</feature>
<sequence>MRLVILTLVLGLVVLTVGAELLVRSASKLAIAAGISPLVVGLTVVAIGTSAPELVVSVQSTWRGQPDVAMGNVVGSNIFNVLLILGISALIIPLRVSQQLIRFDVPLMIGLSLLVWGFAWDGRLGRIDGALLVTGMVGYLTLAVWKSRKEQAAVNAEYETEYGSTSTISVGGVVLNLVVLVVGLALLVLGARWFVDAAVVLARQLGMSELVIGLTIVAAGTSLPEVATSIVAAIRGERDIAVGNVVGSNLFNIMGVLGLSGLVSASGVTVSDTAFQLDIPVMVAVAFACLPIFLTGHVIARWEGALFLAYYGAYTAYLVTAATVPEFNRTLTFVMLAFVIPLTVVTLAVGVVRYARRPTASGSESEDSESEGSGI</sequence>
<gene>
    <name evidence="7" type="primary">yrbG</name>
    <name evidence="7" type="ORF">Mal15_23890</name>
</gene>
<dbReference type="Pfam" id="PF01699">
    <property type="entry name" value="Na_Ca_ex"/>
    <property type="match status" value="2"/>
</dbReference>
<protein>
    <submittedName>
        <fullName evidence="7">Inner membrane protein YrbG</fullName>
    </submittedName>
</protein>
<feature type="transmembrane region" description="Helical" evidence="5">
    <location>
        <begin position="29"/>
        <end position="48"/>
    </location>
</feature>
<dbReference type="Gene3D" id="1.20.1420.30">
    <property type="entry name" value="NCX, central ion-binding region"/>
    <property type="match status" value="1"/>
</dbReference>
<dbReference type="GO" id="GO:0005262">
    <property type="term" value="F:calcium channel activity"/>
    <property type="evidence" value="ECO:0007669"/>
    <property type="project" value="TreeGrafter"/>
</dbReference>
<dbReference type="RefSeq" id="WP_147867876.1">
    <property type="nucleotide sequence ID" value="NZ_CP036264.1"/>
</dbReference>
<proteinExistence type="predicted"/>
<feature type="transmembrane region" description="Helical" evidence="5">
    <location>
        <begin position="127"/>
        <end position="145"/>
    </location>
</feature>
<feature type="transmembrane region" description="Helical" evidence="5">
    <location>
        <begin position="165"/>
        <end position="189"/>
    </location>
</feature>
<feature type="domain" description="Sodium/calcium exchanger membrane region" evidence="6">
    <location>
        <begin position="4"/>
        <end position="144"/>
    </location>
</feature>
<evidence type="ECO:0000256" key="2">
    <source>
        <dbReference type="ARBA" id="ARBA00022692"/>
    </source>
</evidence>
<keyword evidence="2 5" id="KW-0812">Transmembrane</keyword>